<feature type="transmembrane region" description="Helical" evidence="1">
    <location>
        <begin position="37"/>
        <end position="54"/>
    </location>
</feature>
<dbReference type="AlphaFoldDB" id="A0A2M7VXZ3"/>
<gene>
    <name evidence="2" type="ORF">COX68_02830</name>
</gene>
<protein>
    <recommendedName>
        <fullName evidence="4">DUF5673 domain-containing protein</fullName>
    </recommendedName>
</protein>
<reference evidence="3" key="1">
    <citation type="submission" date="2017-09" db="EMBL/GenBank/DDBJ databases">
        <title>Depth-based differentiation of microbial function through sediment-hosted aquifers and enrichment of novel symbionts in the deep terrestrial subsurface.</title>
        <authorList>
            <person name="Probst A.J."/>
            <person name="Ladd B."/>
            <person name="Jarett J.K."/>
            <person name="Geller-Mcgrath D.E."/>
            <person name="Sieber C.M.K."/>
            <person name="Emerson J.B."/>
            <person name="Anantharaman K."/>
            <person name="Thomas B.C."/>
            <person name="Malmstrom R."/>
            <person name="Stieglmeier M."/>
            <person name="Klingl A."/>
            <person name="Woyke T."/>
            <person name="Ryan C.M."/>
            <person name="Banfield J.F."/>
        </authorList>
    </citation>
    <scope>NUCLEOTIDE SEQUENCE [LARGE SCALE GENOMIC DNA]</scope>
</reference>
<dbReference type="Proteomes" id="UP000228743">
    <property type="component" value="Unassembled WGS sequence"/>
</dbReference>
<keyword evidence="1" id="KW-0812">Transmembrane</keyword>
<evidence type="ECO:0000256" key="1">
    <source>
        <dbReference type="SAM" id="Phobius"/>
    </source>
</evidence>
<dbReference type="EMBL" id="PFPX01000075">
    <property type="protein sequence ID" value="PJA09418.1"/>
    <property type="molecule type" value="Genomic_DNA"/>
</dbReference>
<accession>A0A2M7VXZ3</accession>
<comment type="caution">
    <text evidence="2">The sequence shown here is derived from an EMBL/GenBank/DDBJ whole genome shotgun (WGS) entry which is preliminary data.</text>
</comment>
<sequence length="172" mass="19925">MSKKNKKMAQNRAEKASPRNIAWKIPEYEKHEKNRNWYIIAAVIALALITYAIFTRNYLFALIIVIIAFIIITRDSQDPLVVIFSLESTGVRLGQSFYSYDTFKDFSVVFRPNDNIKGLYLNFKNTLRPHLSIPLKEASPVEVRNYLLRFLVEDLERNDAPLSEGLSKVLKL</sequence>
<name>A0A2M7VXZ3_9BACT</name>
<evidence type="ECO:0000313" key="3">
    <source>
        <dbReference type="Proteomes" id="UP000228743"/>
    </source>
</evidence>
<organism evidence="2 3">
    <name type="scientific">Candidatus Falkowbacteria bacterium CG_4_10_14_0_2_um_filter_41_15</name>
    <dbReference type="NCBI Taxonomy" id="1974554"/>
    <lineage>
        <taxon>Bacteria</taxon>
        <taxon>Candidatus Falkowiibacteriota</taxon>
    </lineage>
</organism>
<evidence type="ECO:0008006" key="4">
    <source>
        <dbReference type="Google" id="ProtNLM"/>
    </source>
</evidence>
<proteinExistence type="predicted"/>
<feature type="transmembrane region" description="Helical" evidence="1">
    <location>
        <begin position="60"/>
        <end position="76"/>
    </location>
</feature>
<keyword evidence="1" id="KW-0472">Membrane</keyword>
<keyword evidence="1" id="KW-1133">Transmembrane helix</keyword>
<evidence type="ECO:0000313" key="2">
    <source>
        <dbReference type="EMBL" id="PJA09418.1"/>
    </source>
</evidence>